<accession>A0A2X1CYF3</accession>
<gene>
    <name evidence="2" type="ORF">NCTC11166_01536</name>
</gene>
<dbReference type="RefSeq" id="WP_055808206.1">
    <property type="nucleotide sequence ID" value="NZ_UAQP01000005.1"/>
</dbReference>
<dbReference type="Pfam" id="PF05713">
    <property type="entry name" value="MobC"/>
    <property type="match status" value="1"/>
</dbReference>
<proteinExistence type="predicted"/>
<evidence type="ECO:0000313" key="3">
    <source>
        <dbReference type="Proteomes" id="UP000251186"/>
    </source>
</evidence>
<reference evidence="2 3" key="1">
    <citation type="submission" date="2018-06" db="EMBL/GenBank/DDBJ databases">
        <authorList>
            <consortium name="Pathogen Informatics"/>
            <person name="Doyle S."/>
        </authorList>
    </citation>
    <scope>NUCLEOTIDE SEQUENCE [LARGE SCALE GENOMIC DNA]</scope>
    <source>
        <strain evidence="2 3">NCTC11166</strain>
    </source>
</reference>
<dbReference type="AlphaFoldDB" id="A0A2X1CYF3"/>
<dbReference type="EMBL" id="UAQP01000005">
    <property type="protein sequence ID" value="SPU53465.1"/>
    <property type="molecule type" value="Genomic_DNA"/>
</dbReference>
<organism evidence="2 3">
    <name type="scientific">Brevundimonas vesicularis</name>
    <name type="common">Pseudomonas vesicularis</name>
    <dbReference type="NCBI Taxonomy" id="41276"/>
    <lineage>
        <taxon>Bacteria</taxon>
        <taxon>Pseudomonadati</taxon>
        <taxon>Pseudomonadota</taxon>
        <taxon>Alphaproteobacteria</taxon>
        <taxon>Caulobacterales</taxon>
        <taxon>Caulobacteraceae</taxon>
        <taxon>Brevundimonas</taxon>
    </lineage>
</organism>
<name>A0A2X1CYF3_BREVE</name>
<dbReference type="InterPro" id="IPR008687">
    <property type="entry name" value="MobC"/>
</dbReference>
<feature type="domain" description="Bacterial mobilisation" evidence="1">
    <location>
        <begin position="111"/>
        <end position="153"/>
    </location>
</feature>
<evidence type="ECO:0000259" key="1">
    <source>
        <dbReference type="Pfam" id="PF05713"/>
    </source>
</evidence>
<dbReference type="Proteomes" id="UP000251186">
    <property type="component" value="Unassembled WGS sequence"/>
</dbReference>
<evidence type="ECO:0000313" key="2">
    <source>
        <dbReference type="EMBL" id="SPU53465.1"/>
    </source>
</evidence>
<protein>
    <submittedName>
        <fullName evidence="2">Bacterial mobilisation protein (MobC)</fullName>
    </submittedName>
</protein>
<sequence>MDRLTLRVSPDLIRRFDAAAAGQGGRSRLLRRLMEGAAQASFPAPPEAVSAPRSGKLTLRLGETDLRLLEAEAAAVGLSRTQWSVALIRRRLRDRPQFSRPEALALIEVRRELRRIGVNINQIARALNTAVMEGQVLDLEMAQLGAFQAEIAAWVEALGEAFDGNLSYWAGRP</sequence>